<keyword evidence="3 6" id="KW-0812">Transmembrane</keyword>
<keyword evidence="5 6" id="KW-0472">Membrane</keyword>
<evidence type="ECO:0000256" key="4">
    <source>
        <dbReference type="ARBA" id="ARBA00022989"/>
    </source>
</evidence>
<feature type="transmembrane region" description="Helical" evidence="6">
    <location>
        <begin position="260"/>
        <end position="280"/>
    </location>
</feature>
<evidence type="ECO:0000313" key="8">
    <source>
        <dbReference type="Proteomes" id="UP001501788"/>
    </source>
</evidence>
<evidence type="ECO:0000256" key="6">
    <source>
        <dbReference type="SAM" id="Phobius"/>
    </source>
</evidence>
<feature type="transmembrane region" description="Helical" evidence="6">
    <location>
        <begin position="223"/>
        <end position="240"/>
    </location>
</feature>
<evidence type="ECO:0000256" key="1">
    <source>
        <dbReference type="ARBA" id="ARBA00004141"/>
    </source>
</evidence>
<feature type="transmembrane region" description="Helical" evidence="6">
    <location>
        <begin position="292"/>
        <end position="312"/>
    </location>
</feature>
<reference evidence="8" key="1">
    <citation type="journal article" date="2019" name="Int. J. Syst. Evol. Microbiol.">
        <title>The Global Catalogue of Microorganisms (GCM) 10K type strain sequencing project: providing services to taxonomists for standard genome sequencing and annotation.</title>
        <authorList>
            <consortium name="The Broad Institute Genomics Platform"/>
            <consortium name="The Broad Institute Genome Sequencing Center for Infectious Disease"/>
            <person name="Wu L."/>
            <person name="Ma J."/>
        </authorList>
    </citation>
    <scope>NUCLEOTIDE SEQUENCE [LARGE SCALE GENOMIC DNA]</scope>
    <source>
        <strain evidence="8">JCM 31890</strain>
    </source>
</reference>
<evidence type="ECO:0000313" key="7">
    <source>
        <dbReference type="EMBL" id="GAA4421253.1"/>
    </source>
</evidence>
<accession>A0ABP8L240</accession>
<keyword evidence="8" id="KW-1185">Reference proteome</keyword>
<evidence type="ECO:0000256" key="5">
    <source>
        <dbReference type="ARBA" id="ARBA00023136"/>
    </source>
</evidence>
<feature type="transmembrane region" description="Helical" evidence="6">
    <location>
        <begin position="161"/>
        <end position="179"/>
    </location>
</feature>
<dbReference type="PANTHER" id="PTHR30238">
    <property type="entry name" value="MEMBRANE BOUND PREDICTED REDOX MODULATOR"/>
    <property type="match status" value="1"/>
</dbReference>
<evidence type="ECO:0000256" key="2">
    <source>
        <dbReference type="ARBA" id="ARBA00007511"/>
    </source>
</evidence>
<feature type="transmembrane region" description="Helical" evidence="6">
    <location>
        <begin position="108"/>
        <end position="126"/>
    </location>
</feature>
<evidence type="ECO:0000256" key="3">
    <source>
        <dbReference type="ARBA" id="ARBA00022692"/>
    </source>
</evidence>
<keyword evidence="4 6" id="KW-1133">Transmembrane helix</keyword>
<feature type="transmembrane region" description="Helical" evidence="6">
    <location>
        <begin position="50"/>
        <end position="69"/>
    </location>
</feature>
<feature type="transmembrane region" description="Helical" evidence="6">
    <location>
        <begin position="318"/>
        <end position="338"/>
    </location>
</feature>
<proteinExistence type="inferred from homology"/>
<dbReference type="EMBL" id="BAABEX010000007">
    <property type="protein sequence ID" value="GAA4421253.1"/>
    <property type="molecule type" value="Genomic_DNA"/>
</dbReference>
<dbReference type="NCBIfam" id="TIGR03718">
    <property type="entry name" value="R_switched_Alx"/>
    <property type="match status" value="1"/>
</dbReference>
<dbReference type="Proteomes" id="UP001501788">
    <property type="component" value="Unassembled WGS sequence"/>
</dbReference>
<dbReference type="InterPro" id="IPR022369">
    <property type="entry name" value="Integral_membrane_TerC_rswitch"/>
</dbReference>
<comment type="subcellular location">
    <subcellularLocation>
        <location evidence="1">Membrane</location>
        <topology evidence="1">Multi-pass membrane protein</topology>
    </subcellularLocation>
</comment>
<dbReference type="PANTHER" id="PTHR30238:SF0">
    <property type="entry name" value="THYLAKOID MEMBRANE PROTEIN TERC, CHLOROPLASTIC"/>
    <property type="match status" value="1"/>
</dbReference>
<feature type="transmembrane region" description="Helical" evidence="6">
    <location>
        <begin position="6"/>
        <end position="29"/>
    </location>
</feature>
<comment type="similarity">
    <text evidence="2">Belongs to the TerC family.</text>
</comment>
<comment type="caution">
    <text evidence="7">The sequence shown here is derived from an EMBL/GenBank/DDBJ whole genome shotgun (WGS) entry which is preliminary data.</text>
</comment>
<dbReference type="RefSeq" id="WP_345061812.1">
    <property type="nucleotide sequence ID" value="NZ_BAABEX010000007.1"/>
</dbReference>
<feature type="transmembrane region" description="Helical" evidence="6">
    <location>
        <begin position="133"/>
        <end position="155"/>
    </location>
</feature>
<organism evidence="7 8">
    <name type="scientific">Acidovorax lacteus</name>
    <dbReference type="NCBI Taxonomy" id="1924988"/>
    <lineage>
        <taxon>Bacteria</taxon>
        <taxon>Pseudomonadati</taxon>
        <taxon>Pseudomonadota</taxon>
        <taxon>Betaproteobacteria</taxon>
        <taxon>Burkholderiales</taxon>
        <taxon>Comamonadaceae</taxon>
        <taxon>Acidovorax</taxon>
    </lineage>
</organism>
<dbReference type="InterPro" id="IPR005496">
    <property type="entry name" value="Integral_membrane_TerC"/>
</dbReference>
<sequence>MELFNTLWLGMPVWIWLTFIGAVLAILAFDLGVLHRDSHEIGVSESLKMSALYIGLGLAWAGAVYWIYYVHGGSSAIDPQIAGAATASERAWTAVSLYMTGYLVEKTLAMDNVFIISLIFTYFAVPREYQHRVLFWGILGVIVLRAIMIGLGAALVMEFSWIMYVFGLILLATGVKMLLMVDQEPDIANNPVLRFLKKRLRVTDNLHGQAFLVRQTNPKTGKLALFATPLLLCLILVEVADLVFAIDSVPAIFAITPDPFIVYTSNIFAILGLRALYFALAAVVHRFHYLKYALSIVLIFIGAKIFLGDWLFDGKVPASISLGVTGALLAGGVLFSLWKTRQGAVSPALDAPATGKPRAGR</sequence>
<dbReference type="Pfam" id="PF03741">
    <property type="entry name" value="TerC"/>
    <property type="match status" value="1"/>
</dbReference>
<gene>
    <name evidence="7" type="ORF">GCM10023090_10090</name>
</gene>
<name>A0ABP8L240_9BURK</name>
<protein>
    <submittedName>
        <fullName evidence="7">TerC family protein</fullName>
    </submittedName>
</protein>